<sequence>MTPLLGAAAVLSTLLLPTMPAPDIELSPGGGSATMTEPLFDPEARWVPGDIWETSMVVRNAGPTAASARFQVLVEGDEHLYGEGMLWLDARIDGGPWRTVEWSTWTPGGTLEAGESIPVELRGFFHEGATNRHQDSSVDLEVVWQAAGPRAGAGTVISPWWIVLGLFAASLGAWARRLREER</sequence>
<dbReference type="AlphaFoldDB" id="A0A554RNL5"/>
<evidence type="ECO:0000313" key="2">
    <source>
        <dbReference type="EMBL" id="TSD55700.1"/>
    </source>
</evidence>
<evidence type="ECO:0000256" key="1">
    <source>
        <dbReference type="SAM" id="Phobius"/>
    </source>
</evidence>
<dbReference type="OrthoDB" id="5149814at2"/>
<organism evidence="2 3">
    <name type="scientific">Aeromicrobium piscarium</name>
    <dbReference type="NCBI Taxonomy" id="2590901"/>
    <lineage>
        <taxon>Bacteria</taxon>
        <taxon>Bacillati</taxon>
        <taxon>Actinomycetota</taxon>
        <taxon>Actinomycetes</taxon>
        <taxon>Propionibacteriales</taxon>
        <taxon>Nocardioidaceae</taxon>
        <taxon>Aeromicrobium</taxon>
    </lineage>
</organism>
<evidence type="ECO:0000313" key="3">
    <source>
        <dbReference type="Proteomes" id="UP000316988"/>
    </source>
</evidence>
<keyword evidence="3" id="KW-1185">Reference proteome</keyword>
<keyword evidence="1" id="KW-0472">Membrane</keyword>
<dbReference type="EMBL" id="VLNT01000021">
    <property type="protein sequence ID" value="TSD55700.1"/>
    <property type="molecule type" value="Genomic_DNA"/>
</dbReference>
<name>A0A554RNL5_9ACTN</name>
<feature type="transmembrane region" description="Helical" evidence="1">
    <location>
        <begin position="158"/>
        <end position="175"/>
    </location>
</feature>
<keyword evidence="1" id="KW-1133">Transmembrane helix</keyword>
<comment type="caution">
    <text evidence="2">The sequence shown here is derived from an EMBL/GenBank/DDBJ whole genome shotgun (WGS) entry which is preliminary data.</text>
</comment>
<dbReference type="Proteomes" id="UP000316988">
    <property type="component" value="Unassembled WGS sequence"/>
</dbReference>
<accession>A0A554RNL5</accession>
<protein>
    <submittedName>
        <fullName evidence="2">Uncharacterized protein</fullName>
    </submittedName>
</protein>
<gene>
    <name evidence="2" type="ORF">FNM00_16615</name>
</gene>
<reference evidence="2 3" key="1">
    <citation type="submission" date="2019-07" db="EMBL/GenBank/DDBJ databases">
        <authorList>
            <person name="Zhao L.H."/>
        </authorList>
    </citation>
    <scope>NUCLEOTIDE SEQUENCE [LARGE SCALE GENOMIC DNA]</scope>
    <source>
        <strain evidence="2 3">Co35</strain>
    </source>
</reference>
<dbReference type="RefSeq" id="WP_143914660.1">
    <property type="nucleotide sequence ID" value="NZ_VLNT01000021.1"/>
</dbReference>
<keyword evidence="1" id="KW-0812">Transmembrane</keyword>
<proteinExistence type="predicted"/>